<accession>A0A0D2NAK4</accession>
<evidence type="ECO:0000313" key="2">
    <source>
        <dbReference type="Proteomes" id="UP000032304"/>
    </source>
</evidence>
<keyword evidence="2" id="KW-1185">Reference proteome</keyword>
<dbReference type="EMBL" id="CM001740">
    <property type="protein sequence ID" value="KJB09903.1"/>
    <property type="molecule type" value="Genomic_DNA"/>
</dbReference>
<name>A0A0D2NAK4_GOSRA</name>
<organism evidence="1 2">
    <name type="scientific">Gossypium raimondii</name>
    <name type="common">Peruvian cotton</name>
    <name type="synonym">Gossypium klotzschianum subsp. raimondii</name>
    <dbReference type="NCBI Taxonomy" id="29730"/>
    <lineage>
        <taxon>Eukaryota</taxon>
        <taxon>Viridiplantae</taxon>
        <taxon>Streptophyta</taxon>
        <taxon>Embryophyta</taxon>
        <taxon>Tracheophyta</taxon>
        <taxon>Spermatophyta</taxon>
        <taxon>Magnoliopsida</taxon>
        <taxon>eudicotyledons</taxon>
        <taxon>Gunneridae</taxon>
        <taxon>Pentapetalae</taxon>
        <taxon>rosids</taxon>
        <taxon>malvids</taxon>
        <taxon>Malvales</taxon>
        <taxon>Malvaceae</taxon>
        <taxon>Malvoideae</taxon>
        <taxon>Gossypium</taxon>
    </lineage>
</organism>
<reference evidence="1 2" key="1">
    <citation type="journal article" date="2012" name="Nature">
        <title>Repeated polyploidization of Gossypium genomes and the evolution of spinnable cotton fibres.</title>
        <authorList>
            <person name="Paterson A.H."/>
            <person name="Wendel J.F."/>
            <person name="Gundlach H."/>
            <person name="Guo H."/>
            <person name="Jenkins J."/>
            <person name="Jin D."/>
            <person name="Llewellyn D."/>
            <person name="Showmaker K.C."/>
            <person name="Shu S."/>
            <person name="Udall J."/>
            <person name="Yoo M.J."/>
            <person name="Byers R."/>
            <person name="Chen W."/>
            <person name="Doron-Faigenboim A."/>
            <person name="Duke M.V."/>
            <person name="Gong L."/>
            <person name="Grimwood J."/>
            <person name="Grover C."/>
            <person name="Grupp K."/>
            <person name="Hu G."/>
            <person name="Lee T.H."/>
            <person name="Li J."/>
            <person name="Lin L."/>
            <person name="Liu T."/>
            <person name="Marler B.S."/>
            <person name="Page J.T."/>
            <person name="Roberts A.W."/>
            <person name="Romanel E."/>
            <person name="Sanders W.S."/>
            <person name="Szadkowski E."/>
            <person name="Tan X."/>
            <person name="Tang H."/>
            <person name="Xu C."/>
            <person name="Wang J."/>
            <person name="Wang Z."/>
            <person name="Zhang D."/>
            <person name="Zhang L."/>
            <person name="Ashrafi H."/>
            <person name="Bedon F."/>
            <person name="Bowers J.E."/>
            <person name="Brubaker C.L."/>
            <person name="Chee P.W."/>
            <person name="Das S."/>
            <person name="Gingle A.R."/>
            <person name="Haigler C.H."/>
            <person name="Harker D."/>
            <person name="Hoffmann L.V."/>
            <person name="Hovav R."/>
            <person name="Jones D.C."/>
            <person name="Lemke C."/>
            <person name="Mansoor S."/>
            <person name="ur Rahman M."/>
            <person name="Rainville L.N."/>
            <person name="Rambani A."/>
            <person name="Reddy U.K."/>
            <person name="Rong J.K."/>
            <person name="Saranga Y."/>
            <person name="Scheffler B.E."/>
            <person name="Scheffler J.A."/>
            <person name="Stelly D.M."/>
            <person name="Triplett B.A."/>
            <person name="Van Deynze A."/>
            <person name="Vaslin M.F."/>
            <person name="Waghmare V.N."/>
            <person name="Walford S.A."/>
            <person name="Wright R.J."/>
            <person name="Zaki E.A."/>
            <person name="Zhang T."/>
            <person name="Dennis E.S."/>
            <person name="Mayer K.F."/>
            <person name="Peterson D.G."/>
            <person name="Rokhsar D.S."/>
            <person name="Wang X."/>
            <person name="Schmutz J."/>
        </authorList>
    </citation>
    <scope>NUCLEOTIDE SEQUENCE [LARGE SCALE GENOMIC DNA]</scope>
</reference>
<dbReference type="Gramene" id="KJB09903">
    <property type="protein sequence ID" value="KJB09903"/>
    <property type="gene ID" value="B456_001G173800"/>
</dbReference>
<evidence type="ECO:0000313" key="1">
    <source>
        <dbReference type="EMBL" id="KJB09903.1"/>
    </source>
</evidence>
<gene>
    <name evidence="1" type="ORF">B456_001G173800</name>
</gene>
<protein>
    <submittedName>
        <fullName evidence="1">Uncharacterized protein</fullName>
    </submittedName>
</protein>
<dbReference type="AlphaFoldDB" id="A0A0D2NAK4"/>
<proteinExistence type="predicted"/>
<sequence>MRAVVRRQNSAMSRWLRAADGSPCVTENLVSFNHDILINEGKDLGRNFRGIVGNQNSNPNLIPLGSVQYHSNNKQIKGRDGGNNALVADGLVYGPMDLVLHKEDDPIALLKGKKETEICGGPTCSFGCCCWIRLNGCIS</sequence>
<dbReference type="Proteomes" id="UP000032304">
    <property type="component" value="Chromosome 1"/>
</dbReference>